<organism evidence="1 2">
    <name type="scientific">Gordonia tangerina</name>
    <dbReference type="NCBI Taxonomy" id="2911060"/>
    <lineage>
        <taxon>Bacteria</taxon>
        <taxon>Bacillati</taxon>
        <taxon>Actinomycetota</taxon>
        <taxon>Actinomycetes</taxon>
        <taxon>Mycobacteriales</taxon>
        <taxon>Gordoniaceae</taxon>
        <taxon>Gordonia</taxon>
    </lineage>
</organism>
<dbReference type="RefSeq" id="WP_235724294.1">
    <property type="nucleotide sequence ID" value="NZ_JAKGCU010000013.1"/>
</dbReference>
<dbReference type="Proteomes" id="UP001108089">
    <property type="component" value="Unassembled WGS sequence"/>
</dbReference>
<evidence type="ECO:0000313" key="1">
    <source>
        <dbReference type="EMBL" id="MCF3939563.1"/>
    </source>
</evidence>
<reference evidence="1" key="1">
    <citation type="submission" date="2022-01" db="EMBL/GenBank/DDBJ databases">
        <title>Gordonia xiamenensis sp. nov., isolated from surface seawater in Xiamen.</title>
        <authorList>
            <person name="He Y.F."/>
        </authorList>
    </citation>
    <scope>NUCLEOTIDE SEQUENCE</scope>
    <source>
        <strain evidence="1">GW1C4-4</strain>
    </source>
</reference>
<accession>A0ABS9DK08</accession>
<gene>
    <name evidence="1" type="ORF">L1892_14385</name>
</gene>
<evidence type="ECO:0000313" key="2">
    <source>
        <dbReference type="Proteomes" id="UP001108089"/>
    </source>
</evidence>
<keyword evidence="2" id="KW-1185">Reference proteome</keyword>
<dbReference type="EMBL" id="JAKGCU010000013">
    <property type="protein sequence ID" value="MCF3939563.1"/>
    <property type="molecule type" value="Genomic_DNA"/>
</dbReference>
<protein>
    <submittedName>
        <fullName evidence="1">Uncharacterized protein</fullName>
    </submittedName>
</protein>
<sequence>MIEELKSSHEVAAWFTLFNPDLGCRAALQVLDEEPFEESGGLVLQAALDFTASRRERKQPA</sequence>
<proteinExistence type="predicted"/>
<name>A0ABS9DK08_9ACTN</name>
<comment type="caution">
    <text evidence="1">The sequence shown here is derived from an EMBL/GenBank/DDBJ whole genome shotgun (WGS) entry which is preliminary data.</text>
</comment>